<dbReference type="Proteomes" id="UP000215185">
    <property type="component" value="Chromosome 1"/>
</dbReference>
<reference evidence="2 3" key="1">
    <citation type="submission" date="2017-06" db="EMBL/GenBank/DDBJ databases">
        <authorList>
            <consortium name="Pathogen Informatics"/>
        </authorList>
    </citation>
    <scope>NUCLEOTIDE SEQUENCE [LARGE SCALE GENOMIC DNA]</scope>
    <source>
        <strain evidence="2 3">NCTC13788</strain>
    </source>
</reference>
<feature type="transmembrane region" description="Helical" evidence="1">
    <location>
        <begin position="50"/>
        <end position="73"/>
    </location>
</feature>
<feature type="transmembrane region" description="Helical" evidence="1">
    <location>
        <begin position="94"/>
        <end position="113"/>
    </location>
</feature>
<accession>A0A239SVE8</accession>
<keyword evidence="1" id="KW-0812">Transmembrane</keyword>
<protein>
    <submittedName>
        <fullName evidence="2">Uncharacterized protein</fullName>
    </submittedName>
</protein>
<dbReference type="STRING" id="1123308.GCA_000380085_01875"/>
<evidence type="ECO:0000313" key="3">
    <source>
        <dbReference type="Proteomes" id="UP000215185"/>
    </source>
</evidence>
<dbReference type="KEGG" id="smen:SAMEA4412692_1235"/>
<proteinExistence type="predicted"/>
<dbReference type="EMBL" id="LT906439">
    <property type="protein sequence ID" value="SNU88798.1"/>
    <property type="molecule type" value="Genomic_DNA"/>
</dbReference>
<organism evidence="2 3">
    <name type="scientific">Streptococcus merionis</name>
    <dbReference type="NCBI Taxonomy" id="400065"/>
    <lineage>
        <taxon>Bacteria</taxon>
        <taxon>Bacillati</taxon>
        <taxon>Bacillota</taxon>
        <taxon>Bacilli</taxon>
        <taxon>Lactobacillales</taxon>
        <taxon>Streptococcaceae</taxon>
        <taxon>Streptococcus</taxon>
    </lineage>
</organism>
<keyword evidence="1" id="KW-0472">Membrane</keyword>
<keyword evidence="1" id="KW-1133">Transmembrane helix</keyword>
<dbReference type="RefSeq" id="WP_018374418.1">
    <property type="nucleotide sequence ID" value="NZ_LT906439.1"/>
</dbReference>
<evidence type="ECO:0000256" key="1">
    <source>
        <dbReference type="SAM" id="Phobius"/>
    </source>
</evidence>
<gene>
    <name evidence="2" type="ORF">SAMEA4412692_01235</name>
</gene>
<name>A0A239SVE8_9STRE</name>
<keyword evidence="3" id="KW-1185">Reference proteome</keyword>
<dbReference type="AlphaFoldDB" id="A0A239SVE8"/>
<evidence type="ECO:0000313" key="2">
    <source>
        <dbReference type="EMBL" id="SNU88798.1"/>
    </source>
</evidence>
<feature type="transmembrane region" description="Helical" evidence="1">
    <location>
        <begin position="12"/>
        <end position="30"/>
    </location>
</feature>
<sequence length="120" mass="13145">MPKSKLLKSSLIITLIELSLVALLMAYLWFDASYGSHEYASDTAGHGMAIAILTIPFAYFFTLSVINALAFMLTNKWLAGLQVILSLAPLATPFSHTIIFALPQIILLVVFILKKSTSIN</sequence>